<dbReference type="CDD" id="cd00009">
    <property type="entry name" value="AAA"/>
    <property type="match status" value="1"/>
</dbReference>
<keyword evidence="3" id="KW-0547">Nucleotide-binding</keyword>
<dbReference type="GO" id="GO:0016887">
    <property type="term" value="F:ATP hydrolysis activity"/>
    <property type="evidence" value="ECO:0007669"/>
    <property type="project" value="InterPro"/>
</dbReference>
<keyword evidence="8" id="KW-1185">Reference proteome</keyword>
<dbReference type="Pfam" id="PF21960">
    <property type="entry name" value="RCF1-5-like_lid"/>
    <property type="match status" value="1"/>
</dbReference>
<comment type="caution">
    <text evidence="7">The sequence shown here is derived from an EMBL/GenBank/DDBJ whole genome shotgun (WGS) entry which is preliminary data.</text>
</comment>
<dbReference type="InterPro" id="IPR047854">
    <property type="entry name" value="RFC_lid"/>
</dbReference>
<keyword evidence="2" id="KW-0235">DNA replication</keyword>
<dbReference type="Pfam" id="PF00004">
    <property type="entry name" value="AAA"/>
    <property type="match status" value="1"/>
</dbReference>
<dbReference type="PANTHER" id="PTHR11669:SF20">
    <property type="entry name" value="REPLICATION FACTOR C SUBUNIT 4"/>
    <property type="match status" value="1"/>
</dbReference>
<evidence type="ECO:0000256" key="3">
    <source>
        <dbReference type="ARBA" id="ARBA00022741"/>
    </source>
</evidence>
<evidence type="ECO:0000256" key="4">
    <source>
        <dbReference type="ARBA" id="ARBA00022840"/>
    </source>
</evidence>
<evidence type="ECO:0000313" key="8">
    <source>
        <dbReference type="Proteomes" id="UP001177023"/>
    </source>
</evidence>
<sequence length="359" mass="40158">MDSFFAAKSAPKKKGVKGGDDAKAPSSLPWVEKYRPKKISDICFQEEIVTALKKVLLGTGDLTHMLFYGPPGTGKTSTAVALARELFGKNYHDQVLELNASDDRGIQVIRGRVKEFARRTTTATPEQDDDEAHIPNRNLKFVILDEADALTSSAQTALRRIMEVNSRTTRFFLICNYVTRIIPPIISRCAKFRFKPLPLDSQIDRLRFICNEEKITFDEEALNKVVELSEGDLRKSITSIQAVARACQHINLDLVYSMMSGKIPQAQVDFLMNACRQADFGALVAAVEKLRREAYTNSQLLDQLLDSVLDDEVLSDLQKAEVLQKIALADGRVADRGDGFLNIQDVCATIHRQYATLME</sequence>
<dbReference type="AlphaFoldDB" id="A0AA36D1U7"/>
<dbReference type="Gene3D" id="3.40.50.300">
    <property type="entry name" value="P-loop containing nucleotide triphosphate hydrolases"/>
    <property type="match status" value="1"/>
</dbReference>
<evidence type="ECO:0000259" key="6">
    <source>
        <dbReference type="SMART" id="SM00382"/>
    </source>
</evidence>
<dbReference type="InterPro" id="IPR008921">
    <property type="entry name" value="DNA_pol3_clamp-load_cplx_C"/>
</dbReference>
<feature type="region of interest" description="Disordered" evidence="5">
    <location>
        <begin position="1"/>
        <end position="24"/>
    </location>
</feature>
<dbReference type="GO" id="GO:0005663">
    <property type="term" value="C:DNA replication factor C complex"/>
    <property type="evidence" value="ECO:0007669"/>
    <property type="project" value="TreeGrafter"/>
</dbReference>
<evidence type="ECO:0000256" key="2">
    <source>
        <dbReference type="ARBA" id="ARBA00022705"/>
    </source>
</evidence>
<dbReference type="Proteomes" id="UP001177023">
    <property type="component" value="Unassembled WGS sequence"/>
</dbReference>
<dbReference type="SUPFAM" id="SSF48019">
    <property type="entry name" value="post-AAA+ oligomerization domain-like"/>
    <property type="match status" value="1"/>
</dbReference>
<evidence type="ECO:0000256" key="1">
    <source>
        <dbReference type="ARBA" id="ARBA00005378"/>
    </source>
</evidence>
<accession>A0AA36D1U7</accession>
<dbReference type="Gene3D" id="1.10.8.60">
    <property type="match status" value="1"/>
</dbReference>
<evidence type="ECO:0000256" key="5">
    <source>
        <dbReference type="SAM" id="MobiDB-lite"/>
    </source>
</evidence>
<dbReference type="InterPro" id="IPR003593">
    <property type="entry name" value="AAA+_ATPase"/>
</dbReference>
<gene>
    <name evidence="7" type="ORF">MSPICULIGERA_LOCUS16667</name>
</gene>
<dbReference type="InterPro" id="IPR013748">
    <property type="entry name" value="Rep_factorC_C"/>
</dbReference>
<dbReference type="Gene3D" id="1.20.272.10">
    <property type="match status" value="1"/>
</dbReference>
<evidence type="ECO:0000313" key="7">
    <source>
        <dbReference type="EMBL" id="CAJ0578409.1"/>
    </source>
</evidence>
<dbReference type="EMBL" id="CATQJA010002653">
    <property type="protein sequence ID" value="CAJ0578409.1"/>
    <property type="molecule type" value="Genomic_DNA"/>
</dbReference>
<organism evidence="7 8">
    <name type="scientific">Mesorhabditis spiculigera</name>
    <dbReference type="NCBI Taxonomy" id="96644"/>
    <lineage>
        <taxon>Eukaryota</taxon>
        <taxon>Metazoa</taxon>
        <taxon>Ecdysozoa</taxon>
        <taxon>Nematoda</taxon>
        <taxon>Chromadorea</taxon>
        <taxon>Rhabditida</taxon>
        <taxon>Rhabditina</taxon>
        <taxon>Rhabditomorpha</taxon>
        <taxon>Rhabditoidea</taxon>
        <taxon>Rhabditidae</taxon>
        <taxon>Mesorhabditinae</taxon>
        <taxon>Mesorhabditis</taxon>
    </lineage>
</organism>
<feature type="non-terminal residue" evidence="7">
    <location>
        <position position="1"/>
    </location>
</feature>
<feature type="domain" description="AAA+ ATPase" evidence="6">
    <location>
        <begin position="61"/>
        <end position="200"/>
    </location>
</feature>
<dbReference type="FunFam" id="3.40.50.300:FF:000952">
    <property type="entry name" value="Replication factor C subunit 2"/>
    <property type="match status" value="1"/>
</dbReference>
<dbReference type="GO" id="GO:0003689">
    <property type="term" value="F:DNA clamp loader activity"/>
    <property type="evidence" value="ECO:0007669"/>
    <property type="project" value="TreeGrafter"/>
</dbReference>
<proteinExistence type="inferred from homology"/>
<dbReference type="Pfam" id="PF08542">
    <property type="entry name" value="Rep_fac_C"/>
    <property type="match status" value="1"/>
</dbReference>
<dbReference type="GO" id="GO:0006261">
    <property type="term" value="P:DNA-templated DNA replication"/>
    <property type="evidence" value="ECO:0007669"/>
    <property type="project" value="TreeGrafter"/>
</dbReference>
<name>A0AA36D1U7_9BILA</name>
<dbReference type="GO" id="GO:0005524">
    <property type="term" value="F:ATP binding"/>
    <property type="evidence" value="ECO:0007669"/>
    <property type="project" value="UniProtKB-KW"/>
</dbReference>
<comment type="similarity">
    <text evidence="1">Belongs to the activator 1 small subunits family.</text>
</comment>
<protein>
    <recommendedName>
        <fullName evidence="6">AAA+ ATPase domain-containing protein</fullName>
    </recommendedName>
</protein>
<keyword evidence="4" id="KW-0067">ATP-binding</keyword>
<dbReference type="GO" id="GO:0005634">
    <property type="term" value="C:nucleus"/>
    <property type="evidence" value="ECO:0007669"/>
    <property type="project" value="TreeGrafter"/>
</dbReference>
<dbReference type="SUPFAM" id="SSF52540">
    <property type="entry name" value="P-loop containing nucleoside triphosphate hydrolases"/>
    <property type="match status" value="1"/>
</dbReference>
<reference evidence="7" key="1">
    <citation type="submission" date="2023-06" db="EMBL/GenBank/DDBJ databases">
        <authorList>
            <person name="Delattre M."/>
        </authorList>
    </citation>
    <scope>NUCLEOTIDE SEQUENCE</scope>
    <source>
        <strain evidence="7">AF72</strain>
    </source>
</reference>
<dbReference type="InterPro" id="IPR050238">
    <property type="entry name" value="DNA_Rep/Repair_Clamp_Loader"/>
</dbReference>
<dbReference type="GO" id="GO:0006281">
    <property type="term" value="P:DNA repair"/>
    <property type="evidence" value="ECO:0007669"/>
    <property type="project" value="TreeGrafter"/>
</dbReference>
<dbReference type="CDD" id="cd18140">
    <property type="entry name" value="HLD_clamp_RFC"/>
    <property type="match status" value="1"/>
</dbReference>
<dbReference type="PANTHER" id="PTHR11669">
    <property type="entry name" value="REPLICATION FACTOR C / DNA POLYMERASE III GAMMA-TAU SUBUNIT"/>
    <property type="match status" value="1"/>
</dbReference>
<dbReference type="InterPro" id="IPR003959">
    <property type="entry name" value="ATPase_AAA_core"/>
</dbReference>
<dbReference type="InterPro" id="IPR027417">
    <property type="entry name" value="P-loop_NTPase"/>
</dbReference>
<dbReference type="GO" id="GO:0003677">
    <property type="term" value="F:DNA binding"/>
    <property type="evidence" value="ECO:0007669"/>
    <property type="project" value="InterPro"/>
</dbReference>
<dbReference type="SMART" id="SM00382">
    <property type="entry name" value="AAA"/>
    <property type="match status" value="1"/>
</dbReference>